<dbReference type="Pfam" id="PF01128">
    <property type="entry name" value="IspD"/>
    <property type="match status" value="1"/>
</dbReference>
<comment type="caution">
    <text evidence="8">The sequence shown here is derived from an EMBL/GenBank/DDBJ whole genome shotgun (WGS) entry which is preliminary data.</text>
</comment>
<feature type="site" description="Positions MEP for the nucleophilic attack" evidence="7">
    <location>
        <position position="153"/>
    </location>
</feature>
<comment type="similarity">
    <text evidence="3 7">Belongs to the IspD/TarI cytidylyltransferase family. IspD subfamily.</text>
</comment>
<sequence>MKVSAIVVAAGNGTRMRTDKKKPYMDIAGEPLLVRTLRAIESSPLVREIVLVVGEEDLNEAKLLVDQYGIRRVTRYAAGGIERQDSVRNGLEALDSAPDLVVVHDGARPFVTAEEMERVIQAAADCGAAIIGTPVKDTIKRVSNGLVQETIPRNDLYSVQTPQAFRTQLLREAHEKAARNGFRGTDDASLVEWTGHPVKIVEGSYRNIKITTPEDLVVAEAFLQKDR</sequence>
<comment type="catalytic activity">
    <reaction evidence="1 7">
        <text>2-C-methyl-D-erythritol 4-phosphate + CTP + H(+) = 4-CDP-2-C-methyl-D-erythritol + diphosphate</text>
        <dbReference type="Rhea" id="RHEA:13429"/>
        <dbReference type="ChEBI" id="CHEBI:15378"/>
        <dbReference type="ChEBI" id="CHEBI:33019"/>
        <dbReference type="ChEBI" id="CHEBI:37563"/>
        <dbReference type="ChEBI" id="CHEBI:57823"/>
        <dbReference type="ChEBI" id="CHEBI:58262"/>
        <dbReference type="EC" id="2.7.7.60"/>
    </reaction>
</comment>
<dbReference type="OrthoDB" id="9806837at2"/>
<keyword evidence="6 7" id="KW-0414">Isoprene biosynthesis</keyword>
<feature type="site" description="Transition state stabilizer" evidence="7">
    <location>
        <position position="22"/>
    </location>
</feature>
<dbReference type="AlphaFoldDB" id="A0A292YG42"/>
<dbReference type="InterPro" id="IPR029044">
    <property type="entry name" value="Nucleotide-diphossugar_trans"/>
</dbReference>
<dbReference type="EC" id="2.7.7.60" evidence="7"/>
<dbReference type="Proteomes" id="UP000217785">
    <property type="component" value="Unassembled WGS sequence"/>
</dbReference>
<feature type="site" description="Transition state stabilizer" evidence="7">
    <location>
        <position position="15"/>
    </location>
</feature>
<dbReference type="PANTHER" id="PTHR32125:SF4">
    <property type="entry name" value="2-C-METHYL-D-ERYTHRITOL 4-PHOSPHATE CYTIDYLYLTRANSFERASE, CHLOROPLASTIC"/>
    <property type="match status" value="1"/>
</dbReference>
<dbReference type="Gene3D" id="3.90.550.10">
    <property type="entry name" value="Spore Coat Polysaccharide Biosynthesis Protein SpsA, Chain A"/>
    <property type="match status" value="1"/>
</dbReference>
<evidence type="ECO:0000256" key="4">
    <source>
        <dbReference type="ARBA" id="ARBA00022679"/>
    </source>
</evidence>
<dbReference type="SUPFAM" id="SSF53448">
    <property type="entry name" value="Nucleotide-diphospho-sugar transferases"/>
    <property type="match status" value="1"/>
</dbReference>
<evidence type="ECO:0000313" key="8">
    <source>
        <dbReference type="EMBL" id="GAX89347.1"/>
    </source>
</evidence>
<dbReference type="PANTHER" id="PTHR32125">
    <property type="entry name" value="2-C-METHYL-D-ERYTHRITOL 4-PHOSPHATE CYTIDYLYLTRANSFERASE, CHLOROPLASTIC"/>
    <property type="match status" value="1"/>
</dbReference>
<keyword evidence="4 7" id="KW-0808">Transferase</keyword>
<protein>
    <recommendedName>
        <fullName evidence="7">2-C-methyl-D-erythritol 4-phosphate cytidylyltransferase</fullName>
        <ecNumber evidence="7">2.7.7.60</ecNumber>
    </recommendedName>
    <alternativeName>
        <fullName evidence="7">4-diphosphocytidyl-2C-methyl-D-erythritol synthase</fullName>
    </alternativeName>
    <alternativeName>
        <fullName evidence="7">MEP cytidylyltransferase</fullName>
        <shortName evidence="7">MCT</shortName>
    </alternativeName>
</protein>
<evidence type="ECO:0000256" key="6">
    <source>
        <dbReference type="ARBA" id="ARBA00023229"/>
    </source>
</evidence>
<proteinExistence type="inferred from homology"/>
<dbReference type="EMBL" id="BDUF01000019">
    <property type="protein sequence ID" value="GAX89347.1"/>
    <property type="molecule type" value="Genomic_DNA"/>
</dbReference>
<organism evidence="8 9">
    <name type="scientific">Effusibacillus lacus</name>
    <dbReference type="NCBI Taxonomy" id="1348429"/>
    <lineage>
        <taxon>Bacteria</taxon>
        <taxon>Bacillati</taxon>
        <taxon>Bacillota</taxon>
        <taxon>Bacilli</taxon>
        <taxon>Bacillales</taxon>
        <taxon>Alicyclobacillaceae</taxon>
        <taxon>Effusibacillus</taxon>
    </lineage>
</organism>
<accession>A0A292YG42</accession>
<keyword evidence="5 7" id="KW-0548">Nucleotidyltransferase</keyword>
<gene>
    <name evidence="7" type="primary">ispD</name>
    <name evidence="8" type="ORF">EFBL_0965</name>
</gene>
<feature type="site" description="Positions MEP for the nucleophilic attack" evidence="7">
    <location>
        <position position="209"/>
    </location>
</feature>
<dbReference type="FunFam" id="3.90.550.10:FF:000003">
    <property type="entry name" value="2-C-methyl-D-erythritol 4-phosphate cytidylyltransferase"/>
    <property type="match status" value="1"/>
</dbReference>
<evidence type="ECO:0000256" key="5">
    <source>
        <dbReference type="ARBA" id="ARBA00022695"/>
    </source>
</evidence>
<dbReference type="InterPro" id="IPR001228">
    <property type="entry name" value="IspD"/>
</dbReference>
<dbReference type="PROSITE" id="PS01295">
    <property type="entry name" value="ISPD"/>
    <property type="match status" value="1"/>
</dbReference>
<evidence type="ECO:0000256" key="2">
    <source>
        <dbReference type="ARBA" id="ARBA00004787"/>
    </source>
</evidence>
<dbReference type="GO" id="GO:0019288">
    <property type="term" value="P:isopentenyl diphosphate biosynthetic process, methylerythritol 4-phosphate pathway"/>
    <property type="evidence" value="ECO:0007669"/>
    <property type="project" value="UniProtKB-UniRule"/>
</dbReference>
<dbReference type="RefSeq" id="WP_096181053.1">
    <property type="nucleotide sequence ID" value="NZ_BDUF01000019.1"/>
</dbReference>
<comment type="function">
    <text evidence="7">Catalyzes the formation of 4-diphosphocytidyl-2-C-methyl-D-erythritol from CTP and 2-C-methyl-D-erythritol 4-phosphate (MEP).</text>
</comment>
<evidence type="ECO:0000256" key="7">
    <source>
        <dbReference type="HAMAP-Rule" id="MF_00108"/>
    </source>
</evidence>
<evidence type="ECO:0000313" key="9">
    <source>
        <dbReference type="Proteomes" id="UP000217785"/>
    </source>
</evidence>
<evidence type="ECO:0000256" key="3">
    <source>
        <dbReference type="ARBA" id="ARBA00009789"/>
    </source>
</evidence>
<dbReference type="InterPro" id="IPR018294">
    <property type="entry name" value="ISPD_synthase_CS"/>
</dbReference>
<dbReference type="GO" id="GO:0050518">
    <property type="term" value="F:2-C-methyl-D-erythritol 4-phosphate cytidylyltransferase activity"/>
    <property type="evidence" value="ECO:0007669"/>
    <property type="project" value="UniProtKB-UniRule"/>
</dbReference>
<dbReference type="CDD" id="cd02516">
    <property type="entry name" value="CDP-ME_synthetase"/>
    <property type="match status" value="1"/>
</dbReference>
<keyword evidence="9" id="KW-1185">Reference proteome</keyword>
<comment type="pathway">
    <text evidence="2 7">Isoprenoid biosynthesis; isopentenyl diphosphate biosynthesis via DXP pathway; isopentenyl diphosphate from 1-deoxy-D-xylulose 5-phosphate: step 2/6.</text>
</comment>
<evidence type="ECO:0000256" key="1">
    <source>
        <dbReference type="ARBA" id="ARBA00001282"/>
    </source>
</evidence>
<name>A0A292YG42_9BACL</name>
<reference evidence="9" key="1">
    <citation type="submission" date="2017-07" db="EMBL/GenBank/DDBJ databases">
        <title>Draft genome sequence of Effusibacillus lacus strain skLN1.</title>
        <authorList>
            <person name="Watanabe M."/>
            <person name="Kojima H."/>
            <person name="Fukui M."/>
        </authorList>
    </citation>
    <scope>NUCLEOTIDE SEQUENCE [LARGE SCALE GENOMIC DNA]</scope>
    <source>
        <strain evidence="9">skLN1</strain>
    </source>
</reference>
<dbReference type="NCBIfam" id="TIGR00453">
    <property type="entry name" value="ispD"/>
    <property type="match status" value="1"/>
</dbReference>
<dbReference type="InterPro" id="IPR034683">
    <property type="entry name" value="IspD/TarI"/>
</dbReference>
<dbReference type="InterPro" id="IPR050088">
    <property type="entry name" value="IspD/TarI_cytidylyltransf_bact"/>
</dbReference>
<dbReference type="UniPathway" id="UPA00056">
    <property type="reaction ID" value="UER00093"/>
</dbReference>
<dbReference type="HAMAP" id="MF_00108">
    <property type="entry name" value="IspD"/>
    <property type="match status" value="1"/>
</dbReference>